<evidence type="ECO:0000313" key="3">
    <source>
        <dbReference type="Proteomes" id="UP001162640"/>
    </source>
</evidence>
<feature type="compositionally biased region" description="Basic and acidic residues" evidence="1">
    <location>
        <begin position="168"/>
        <end position="182"/>
    </location>
</feature>
<protein>
    <recommendedName>
        <fullName evidence="4">RanBP2-type domain-containing protein</fullName>
    </recommendedName>
</protein>
<dbReference type="EMBL" id="BLQM01000098">
    <property type="protein sequence ID" value="GMH63261.1"/>
    <property type="molecule type" value="Genomic_DNA"/>
</dbReference>
<feature type="region of interest" description="Disordered" evidence="1">
    <location>
        <begin position="121"/>
        <end position="212"/>
    </location>
</feature>
<feature type="compositionally biased region" description="Basic residues" evidence="1">
    <location>
        <begin position="203"/>
        <end position="212"/>
    </location>
</feature>
<gene>
    <name evidence="2" type="ORF">TL16_g03665</name>
</gene>
<feature type="compositionally biased region" description="Polar residues" evidence="1">
    <location>
        <begin position="155"/>
        <end position="167"/>
    </location>
</feature>
<evidence type="ECO:0000313" key="2">
    <source>
        <dbReference type="EMBL" id="GMH63261.1"/>
    </source>
</evidence>
<reference evidence="3" key="1">
    <citation type="journal article" date="2023" name="Commun. Biol.">
        <title>Genome analysis of Parmales, the sister group of diatoms, reveals the evolutionary specialization of diatoms from phago-mixotrophs to photoautotrophs.</title>
        <authorList>
            <person name="Ban H."/>
            <person name="Sato S."/>
            <person name="Yoshikawa S."/>
            <person name="Yamada K."/>
            <person name="Nakamura Y."/>
            <person name="Ichinomiya M."/>
            <person name="Sato N."/>
            <person name="Blanc-Mathieu R."/>
            <person name="Endo H."/>
            <person name="Kuwata A."/>
            <person name="Ogata H."/>
        </authorList>
    </citation>
    <scope>NUCLEOTIDE SEQUENCE [LARGE SCALE GENOMIC DNA]</scope>
</reference>
<sequence length="212" mass="24649">MGFRSAEAIKRRATKRGNTVDEQRKFDSTNEHKRLKKEHDERREQERVHAEAKKDKLPRTEKGKKLFVANVEEAKSVVEKVRKKAEKPHSDPPSNNLDEWICPKCSNKNWLRRTTCNSKTCFESRPSTLSVPSTLKPPKPSSSYSKPHGRHNPDTSKNLKWAPQSSQEKIDENQDLLRKLEAGGEMTDEERKRAQVLKDRRERKAAKKKQKK</sequence>
<organism evidence="2 3">
    <name type="scientific">Triparma laevis f. inornata</name>
    <dbReference type="NCBI Taxonomy" id="1714386"/>
    <lineage>
        <taxon>Eukaryota</taxon>
        <taxon>Sar</taxon>
        <taxon>Stramenopiles</taxon>
        <taxon>Ochrophyta</taxon>
        <taxon>Bolidophyceae</taxon>
        <taxon>Parmales</taxon>
        <taxon>Triparmaceae</taxon>
        <taxon>Triparma</taxon>
    </lineage>
</organism>
<dbReference type="AlphaFoldDB" id="A0A9W7A0C3"/>
<comment type="caution">
    <text evidence="2">The sequence shown here is derived from an EMBL/GenBank/DDBJ whole genome shotgun (WGS) entry which is preliminary data.</text>
</comment>
<evidence type="ECO:0000256" key="1">
    <source>
        <dbReference type="SAM" id="MobiDB-lite"/>
    </source>
</evidence>
<dbReference type="InterPro" id="IPR036443">
    <property type="entry name" value="Znf_RanBP2_sf"/>
</dbReference>
<feature type="region of interest" description="Disordered" evidence="1">
    <location>
        <begin position="1"/>
        <end position="99"/>
    </location>
</feature>
<feature type="compositionally biased region" description="Basic and acidic residues" evidence="1">
    <location>
        <begin position="189"/>
        <end position="202"/>
    </location>
</feature>
<name>A0A9W7A0C3_9STRA</name>
<dbReference type="Proteomes" id="UP001162640">
    <property type="component" value="Unassembled WGS sequence"/>
</dbReference>
<dbReference type="SUPFAM" id="SSF90209">
    <property type="entry name" value="Ran binding protein zinc finger-like"/>
    <property type="match status" value="1"/>
</dbReference>
<feature type="compositionally biased region" description="Basic and acidic residues" evidence="1">
    <location>
        <begin position="18"/>
        <end position="64"/>
    </location>
</feature>
<accession>A0A9W7A0C3</accession>
<dbReference type="Gene3D" id="4.10.1060.10">
    <property type="entry name" value="Zinc finger, RanBP2-type"/>
    <property type="match status" value="1"/>
</dbReference>
<evidence type="ECO:0008006" key="4">
    <source>
        <dbReference type="Google" id="ProtNLM"/>
    </source>
</evidence>
<proteinExistence type="predicted"/>